<evidence type="ECO:0000256" key="1">
    <source>
        <dbReference type="SAM" id="Phobius"/>
    </source>
</evidence>
<name>A0A0M6XMU9_9RHOB</name>
<organism evidence="2 3">
    <name type="scientific">Jannaschia rubra</name>
    <dbReference type="NCBI Taxonomy" id="282197"/>
    <lineage>
        <taxon>Bacteria</taxon>
        <taxon>Pseudomonadati</taxon>
        <taxon>Pseudomonadota</taxon>
        <taxon>Alphaproteobacteria</taxon>
        <taxon>Rhodobacterales</taxon>
        <taxon>Roseobacteraceae</taxon>
        <taxon>Jannaschia</taxon>
    </lineage>
</organism>
<dbReference type="STRING" id="282197.SAMN04488517_101156"/>
<keyword evidence="1" id="KW-0812">Transmembrane</keyword>
<evidence type="ECO:0000313" key="3">
    <source>
        <dbReference type="Proteomes" id="UP000048908"/>
    </source>
</evidence>
<accession>A0A0M6XMU9</accession>
<feature type="transmembrane region" description="Helical" evidence="1">
    <location>
        <begin position="32"/>
        <end position="57"/>
    </location>
</feature>
<protein>
    <submittedName>
        <fullName evidence="2">Uncharacterized protein</fullName>
    </submittedName>
</protein>
<gene>
    <name evidence="2" type="ORF">JAN5088_00261</name>
</gene>
<dbReference type="RefSeq" id="WP_233489686.1">
    <property type="nucleotide sequence ID" value="NZ_CXPG01000009.1"/>
</dbReference>
<keyword evidence="3" id="KW-1185">Reference proteome</keyword>
<evidence type="ECO:0000313" key="2">
    <source>
        <dbReference type="EMBL" id="CTQ31503.1"/>
    </source>
</evidence>
<keyword evidence="1" id="KW-1133">Transmembrane helix</keyword>
<keyword evidence="1" id="KW-0472">Membrane</keyword>
<dbReference type="AlphaFoldDB" id="A0A0M6XMU9"/>
<dbReference type="Proteomes" id="UP000048908">
    <property type="component" value="Unassembled WGS sequence"/>
</dbReference>
<reference evidence="2 3" key="1">
    <citation type="submission" date="2015-07" db="EMBL/GenBank/DDBJ databases">
        <authorList>
            <person name="Noorani M."/>
        </authorList>
    </citation>
    <scope>NUCLEOTIDE SEQUENCE [LARGE SCALE GENOMIC DNA]</scope>
    <source>
        <strain evidence="2 3">CECT 5088</strain>
    </source>
</reference>
<sequence length="210" mass="22700">MCRTCFPAWFQQSRAGDAGGRGPHHWVMRPGLHAIVVIVLTLLTQLGGLAWLVSLAFRWRLPEFLGAYVALSLGAARVAPAFGRVHPGRGAGDGPLVSLPAFCALNRSYATHDMAGVLRDLAQGLDRAIPARGPSSSTRISRSSVAFPCCRTCRMTMGEKPTPRCSTKETMAMSRARCGRLWDILHSRMGRPTAPTAFPRCAGTCGPRNR</sequence>
<dbReference type="EMBL" id="CXPG01000009">
    <property type="protein sequence ID" value="CTQ31503.1"/>
    <property type="molecule type" value="Genomic_DNA"/>
</dbReference>
<proteinExistence type="predicted"/>